<dbReference type="EMBL" id="VYKK01000018">
    <property type="protein sequence ID" value="KAA9002084.1"/>
    <property type="molecule type" value="Genomic_DNA"/>
</dbReference>
<comment type="caution">
    <text evidence="2">The sequence shown here is derived from an EMBL/GenBank/DDBJ whole genome shotgun (WGS) entry which is preliminary data.</text>
</comment>
<proteinExistence type="predicted"/>
<feature type="domain" description="DUF402" evidence="1">
    <location>
        <begin position="67"/>
        <end position="165"/>
    </location>
</feature>
<dbReference type="AlphaFoldDB" id="A0A5J5G5D3"/>
<organism evidence="2 3">
    <name type="scientific">Paenibacillus spiritus</name>
    <dbReference type="NCBI Taxonomy" id="2496557"/>
    <lineage>
        <taxon>Bacteria</taxon>
        <taxon>Bacillati</taxon>
        <taxon>Bacillota</taxon>
        <taxon>Bacilli</taxon>
        <taxon>Bacillales</taxon>
        <taxon>Paenibacillaceae</taxon>
        <taxon>Paenibacillus</taxon>
    </lineage>
</organism>
<dbReference type="RefSeq" id="WP_150458789.1">
    <property type="nucleotide sequence ID" value="NZ_VYKK01000018.1"/>
</dbReference>
<dbReference type="Pfam" id="PF04167">
    <property type="entry name" value="DUF402"/>
    <property type="match status" value="1"/>
</dbReference>
<dbReference type="Proteomes" id="UP000367750">
    <property type="component" value="Unassembled WGS sequence"/>
</dbReference>
<dbReference type="OrthoDB" id="2064617at2"/>
<dbReference type="SUPFAM" id="SSF159234">
    <property type="entry name" value="FomD-like"/>
    <property type="match status" value="1"/>
</dbReference>
<dbReference type="InterPro" id="IPR007295">
    <property type="entry name" value="DUF402"/>
</dbReference>
<sequence length="180" mass="20944">METLIFWNHVGREHGGLEYAPDIRKNPPDVIAQALALKERRCRDNAASTRYIRYDDVTLLELPASPADRPFLIVYRLDLGLQYSLHYKTRYPWWLIDIVDIREIRPNVFCVHDLFIDVALNPDGSYQVLDLDEYRTAIRLGVLGPEQVDGSLKSLHLILSDLHSGHFPNEWLNQLQQTFF</sequence>
<accession>A0A5J5G5D3</accession>
<dbReference type="Gene3D" id="2.40.380.10">
    <property type="entry name" value="FomD-like"/>
    <property type="match status" value="1"/>
</dbReference>
<evidence type="ECO:0000313" key="2">
    <source>
        <dbReference type="EMBL" id="KAA9002084.1"/>
    </source>
</evidence>
<reference evidence="2 3" key="1">
    <citation type="submission" date="2019-09" db="EMBL/GenBank/DDBJ databases">
        <title>Bacillus ochoae sp. nov., Paenibacillus whitsoniae sp. nov., Paenibacillus spiritus sp. nov. Isolated from the Mars Exploration Rover during spacecraft assembly.</title>
        <authorList>
            <person name="Seuylemezian A."/>
            <person name="Vaishampayan P."/>
        </authorList>
    </citation>
    <scope>NUCLEOTIDE SEQUENCE [LARGE SCALE GENOMIC DNA]</scope>
    <source>
        <strain evidence="2 3">MER_111</strain>
    </source>
</reference>
<name>A0A5J5G5D3_9BACL</name>
<evidence type="ECO:0000259" key="1">
    <source>
        <dbReference type="Pfam" id="PF04167"/>
    </source>
</evidence>
<gene>
    <name evidence="2" type="ORF">F4V43_13570</name>
</gene>
<evidence type="ECO:0000313" key="3">
    <source>
        <dbReference type="Proteomes" id="UP000367750"/>
    </source>
</evidence>
<keyword evidence="3" id="KW-1185">Reference proteome</keyword>
<protein>
    <recommendedName>
        <fullName evidence="1">DUF402 domain-containing protein</fullName>
    </recommendedName>
</protein>
<dbReference type="InterPro" id="IPR035930">
    <property type="entry name" value="FomD-like_sf"/>
</dbReference>